<dbReference type="Gene3D" id="3.40.190.150">
    <property type="entry name" value="Bordetella uptake gene, domain 1"/>
    <property type="match status" value="1"/>
</dbReference>
<dbReference type="PANTHER" id="PTHR42928">
    <property type="entry name" value="TRICARBOXYLATE-BINDING PROTEIN"/>
    <property type="match status" value="1"/>
</dbReference>
<dbReference type="PIRSF" id="PIRSF017082">
    <property type="entry name" value="YflP"/>
    <property type="match status" value="1"/>
</dbReference>
<gene>
    <name evidence="3" type="ORF">N0K08_09085</name>
</gene>
<dbReference type="Gene3D" id="3.40.190.10">
    <property type="entry name" value="Periplasmic binding protein-like II"/>
    <property type="match status" value="1"/>
</dbReference>
<feature type="chain" id="PRO_5045329859" evidence="2">
    <location>
        <begin position="28"/>
        <end position="327"/>
    </location>
</feature>
<dbReference type="InterPro" id="IPR005064">
    <property type="entry name" value="BUG"/>
</dbReference>
<dbReference type="RefSeq" id="WP_261499922.1">
    <property type="nucleotide sequence ID" value="NZ_JAODYH010000004.1"/>
</dbReference>
<proteinExistence type="inferred from homology"/>
<dbReference type="CDD" id="cd07012">
    <property type="entry name" value="PBP2_Bug_TTT"/>
    <property type="match status" value="1"/>
</dbReference>
<comment type="caution">
    <text evidence="3">The sequence shown here is derived from an EMBL/GenBank/DDBJ whole genome shotgun (WGS) entry which is preliminary data.</text>
</comment>
<evidence type="ECO:0000256" key="1">
    <source>
        <dbReference type="ARBA" id="ARBA00006987"/>
    </source>
</evidence>
<dbReference type="PROSITE" id="PS51318">
    <property type="entry name" value="TAT"/>
    <property type="match status" value="1"/>
</dbReference>
<keyword evidence="4" id="KW-1185">Reference proteome</keyword>
<comment type="similarity">
    <text evidence="1">Belongs to the UPF0065 (bug) family.</text>
</comment>
<dbReference type="Proteomes" id="UP001525968">
    <property type="component" value="Unassembled WGS sequence"/>
</dbReference>
<evidence type="ECO:0000256" key="2">
    <source>
        <dbReference type="SAM" id="SignalP"/>
    </source>
</evidence>
<dbReference type="InterPro" id="IPR006311">
    <property type="entry name" value="TAT_signal"/>
</dbReference>
<organism evidence="3 4">
    <name type="scientific">Acidovorax bellezanensis</name>
    <dbReference type="NCBI Taxonomy" id="2976702"/>
    <lineage>
        <taxon>Bacteria</taxon>
        <taxon>Pseudomonadati</taxon>
        <taxon>Pseudomonadota</taxon>
        <taxon>Betaproteobacteria</taxon>
        <taxon>Burkholderiales</taxon>
        <taxon>Comamonadaceae</taxon>
        <taxon>Acidovorax</taxon>
    </lineage>
</organism>
<dbReference type="SUPFAM" id="SSF53850">
    <property type="entry name" value="Periplasmic binding protein-like II"/>
    <property type="match status" value="1"/>
</dbReference>
<evidence type="ECO:0000313" key="3">
    <source>
        <dbReference type="EMBL" id="MCT9810788.1"/>
    </source>
</evidence>
<dbReference type="Pfam" id="PF03401">
    <property type="entry name" value="TctC"/>
    <property type="match status" value="1"/>
</dbReference>
<sequence>MNSKRIVLKTTLAVMAASSLGMLPGMAAAQSAKTIRMLLPLAPGGGSDTLGRAVAIEMGKTLNATIVPENKPGASGTLALNEVIRAPATSPTFGLILGSTISVVPHLMKVPYDSVKGIKPIAQIGTTPIVLLVNKEHPAKTLAEFVAMSKQKPQSFGSYGAGTASHIVGEAFGMTAGVKLLHVPYKGTAPALNDLLGRQVDSVVADYGAAGQHLGKDGKLRALAATGVSRAEGFPDVPTFGEQGYPAMNELVGWIGLATSATTSDEQVAAWAKAAAGAVQVPSVRQRLISFGYVPTGTHGKDFEKIVAAEPIRWGALIKAANITLEN</sequence>
<protein>
    <submittedName>
        <fullName evidence="3">Tripartite tricarboxylate transporter substrate binding protein</fullName>
    </submittedName>
</protein>
<dbReference type="EMBL" id="JAODYH010000004">
    <property type="protein sequence ID" value="MCT9810788.1"/>
    <property type="molecule type" value="Genomic_DNA"/>
</dbReference>
<keyword evidence="2" id="KW-0732">Signal</keyword>
<accession>A0ABT2PNU4</accession>
<dbReference type="InterPro" id="IPR042100">
    <property type="entry name" value="Bug_dom1"/>
</dbReference>
<feature type="signal peptide" evidence="2">
    <location>
        <begin position="1"/>
        <end position="27"/>
    </location>
</feature>
<evidence type="ECO:0000313" key="4">
    <source>
        <dbReference type="Proteomes" id="UP001525968"/>
    </source>
</evidence>
<name>A0ABT2PNU4_9BURK</name>
<dbReference type="PANTHER" id="PTHR42928:SF5">
    <property type="entry name" value="BLR1237 PROTEIN"/>
    <property type="match status" value="1"/>
</dbReference>
<reference evidence="3 4" key="1">
    <citation type="submission" date="2022-09" db="EMBL/GenBank/DDBJ databases">
        <title>Draft genome of isolate Be4.</title>
        <authorList>
            <person name="Sanchez-Castro I."/>
            <person name="Martinez-Rodriguez P."/>
            <person name="Descostes M."/>
            <person name="Merroun M."/>
        </authorList>
    </citation>
    <scope>NUCLEOTIDE SEQUENCE [LARGE SCALE GENOMIC DNA]</scope>
    <source>
        <strain evidence="3 4">Be4</strain>
    </source>
</reference>